<gene>
    <name evidence="14" type="ORF">EJ08DRAFT_65038</name>
</gene>
<feature type="signal peptide" evidence="13">
    <location>
        <begin position="1"/>
        <end position="39"/>
    </location>
</feature>
<dbReference type="GO" id="GO:0048288">
    <property type="term" value="P:nuclear membrane fusion involved in karyogamy"/>
    <property type="evidence" value="ECO:0007669"/>
    <property type="project" value="UniProtKB-UniRule"/>
</dbReference>
<dbReference type="GO" id="GO:0005789">
    <property type="term" value="C:endoplasmic reticulum membrane"/>
    <property type="evidence" value="ECO:0007669"/>
    <property type="project" value="UniProtKB-SubCell"/>
</dbReference>
<dbReference type="Pfam" id="PF04163">
    <property type="entry name" value="Tht1"/>
    <property type="match status" value="1"/>
</dbReference>
<name>A0A9P4TRW7_9PEZI</name>
<organism evidence="14 15">
    <name type="scientific">Tothia fuscella</name>
    <dbReference type="NCBI Taxonomy" id="1048955"/>
    <lineage>
        <taxon>Eukaryota</taxon>
        <taxon>Fungi</taxon>
        <taxon>Dikarya</taxon>
        <taxon>Ascomycota</taxon>
        <taxon>Pezizomycotina</taxon>
        <taxon>Dothideomycetes</taxon>
        <taxon>Pleosporomycetidae</taxon>
        <taxon>Venturiales</taxon>
        <taxon>Cylindrosympodiaceae</taxon>
        <taxon>Tothia</taxon>
    </lineage>
</organism>
<evidence type="ECO:0000313" key="14">
    <source>
        <dbReference type="EMBL" id="KAF2418265.1"/>
    </source>
</evidence>
<dbReference type="EMBL" id="MU007130">
    <property type="protein sequence ID" value="KAF2418265.1"/>
    <property type="molecule type" value="Genomic_DNA"/>
</dbReference>
<comment type="subcellular location">
    <subcellularLocation>
        <location evidence="11">Endoplasmic reticulum membrane</location>
    </subcellularLocation>
    <subcellularLocation>
        <location evidence="11">Nucleus membrane</location>
    </subcellularLocation>
</comment>
<dbReference type="InterPro" id="IPR007292">
    <property type="entry name" value="Nuclear_fusion_Kar5"/>
</dbReference>
<evidence type="ECO:0000256" key="3">
    <source>
        <dbReference type="ARBA" id="ARBA00022459"/>
    </source>
</evidence>
<accession>A0A9P4TRW7</accession>
<feature type="region of interest" description="Disordered" evidence="12">
    <location>
        <begin position="311"/>
        <end position="330"/>
    </location>
</feature>
<keyword evidence="3 11" id="KW-0415">Karyogamy</keyword>
<keyword evidence="10 11" id="KW-0539">Nucleus</keyword>
<evidence type="ECO:0000256" key="12">
    <source>
        <dbReference type="SAM" id="MobiDB-lite"/>
    </source>
</evidence>
<evidence type="ECO:0000256" key="9">
    <source>
        <dbReference type="ARBA" id="ARBA00023180"/>
    </source>
</evidence>
<comment type="similarity">
    <text evidence="2 11">Belongs to the KAR5 family.</text>
</comment>
<keyword evidence="5 11" id="KW-0732">Signal</keyword>
<keyword evidence="6 11" id="KW-0256">Endoplasmic reticulum</keyword>
<keyword evidence="15" id="KW-1185">Reference proteome</keyword>
<evidence type="ECO:0000256" key="8">
    <source>
        <dbReference type="ARBA" id="ARBA00023136"/>
    </source>
</evidence>
<dbReference type="GO" id="GO:0000742">
    <property type="term" value="P:karyogamy involved in conjugation with cellular fusion"/>
    <property type="evidence" value="ECO:0007669"/>
    <property type="project" value="UniProtKB-UniRule"/>
</dbReference>
<dbReference type="PANTHER" id="PTHR28012">
    <property type="entry name" value="NUCLEAR FUSION PROTEIN KAR5"/>
    <property type="match status" value="1"/>
</dbReference>
<dbReference type="PANTHER" id="PTHR28012:SF1">
    <property type="entry name" value="NUCLEAR FUSION PROTEIN KAR5"/>
    <property type="match status" value="1"/>
</dbReference>
<evidence type="ECO:0000256" key="2">
    <source>
        <dbReference type="ARBA" id="ARBA00010473"/>
    </source>
</evidence>
<evidence type="ECO:0000256" key="13">
    <source>
        <dbReference type="SAM" id="SignalP"/>
    </source>
</evidence>
<evidence type="ECO:0000256" key="10">
    <source>
        <dbReference type="ARBA" id="ARBA00023242"/>
    </source>
</evidence>
<comment type="function">
    <text evidence="1 11">Required for nuclear membrane fusion during karyogamy.</text>
</comment>
<dbReference type="GO" id="GO:0031965">
    <property type="term" value="C:nuclear membrane"/>
    <property type="evidence" value="ECO:0007669"/>
    <property type="project" value="UniProtKB-SubCell"/>
</dbReference>
<sequence>MTIQFFITSQFHLSAFNTTMMRHHHSLALMFLLASFTTANVHRSPSMVVYSTSIDTLDKQLTHSLLEGQIHQPEVYSRAVNILTGLESAPSCHRVATLTLINSCQSLERSTATEVALYETREEYATKLAMCELDGAKATISSHCTDFVPSEKACRKQKSGGFFSRSRQVVDDVQGKVCYPEVTRRHVKSCVTALQSKPQWWTSYSNALQNVVVVCQASRSAIEKDKILEQFKKAAAVGSDVTEALADSYAKSQAFASSLQNLQARVRQEQELEWERTRETNTQFLLKLQNSVYGMIRSFQQGTDAASESIFKLKERGGSRNQRGSPTTAK</sequence>
<proteinExistence type="inferred from homology"/>
<reference evidence="14" key="1">
    <citation type="journal article" date="2020" name="Stud. Mycol.">
        <title>101 Dothideomycetes genomes: a test case for predicting lifestyles and emergence of pathogens.</title>
        <authorList>
            <person name="Haridas S."/>
            <person name="Albert R."/>
            <person name="Binder M."/>
            <person name="Bloem J."/>
            <person name="Labutti K."/>
            <person name="Salamov A."/>
            <person name="Andreopoulos B."/>
            <person name="Baker S."/>
            <person name="Barry K."/>
            <person name="Bills G."/>
            <person name="Bluhm B."/>
            <person name="Cannon C."/>
            <person name="Castanera R."/>
            <person name="Culley D."/>
            <person name="Daum C."/>
            <person name="Ezra D."/>
            <person name="Gonzalez J."/>
            <person name="Henrissat B."/>
            <person name="Kuo A."/>
            <person name="Liang C."/>
            <person name="Lipzen A."/>
            <person name="Lutzoni F."/>
            <person name="Magnuson J."/>
            <person name="Mondo S."/>
            <person name="Nolan M."/>
            <person name="Ohm R."/>
            <person name="Pangilinan J."/>
            <person name="Park H.-J."/>
            <person name="Ramirez L."/>
            <person name="Alfaro M."/>
            <person name="Sun H."/>
            <person name="Tritt A."/>
            <person name="Yoshinaga Y."/>
            <person name="Zwiers L.-H."/>
            <person name="Turgeon B."/>
            <person name="Goodwin S."/>
            <person name="Spatafora J."/>
            <person name="Crous P."/>
            <person name="Grigoriev I."/>
        </authorList>
    </citation>
    <scope>NUCLEOTIDE SEQUENCE</scope>
    <source>
        <strain evidence="14">CBS 130266</strain>
    </source>
</reference>
<evidence type="ECO:0000313" key="15">
    <source>
        <dbReference type="Proteomes" id="UP000800235"/>
    </source>
</evidence>
<feature type="chain" id="PRO_5040285989" evidence="13">
    <location>
        <begin position="40"/>
        <end position="330"/>
    </location>
</feature>
<evidence type="ECO:0000256" key="5">
    <source>
        <dbReference type="ARBA" id="ARBA00022729"/>
    </source>
</evidence>
<keyword evidence="8" id="KW-0472">Membrane</keyword>
<dbReference type="AlphaFoldDB" id="A0A9P4TRW7"/>
<keyword evidence="9" id="KW-0325">Glycoprotein</keyword>
<dbReference type="Proteomes" id="UP000800235">
    <property type="component" value="Unassembled WGS sequence"/>
</dbReference>
<evidence type="ECO:0000256" key="6">
    <source>
        <dbReference type="ARBA" id="ARBA00022824"/>
    </source>
</evidence>
<dbReference type="OrthoDB" id="5311848at2759"/>
<feature type="compositionally biased region" description="Polar residues" evidence="12">
    <location>
        <begin position="319"/>
        <end position="330"/>
    </location>
</feature>
<comment type="caution">
    <text evidence="14">The sequence shown here is derived from an EMBL/GenBank/DDBJ whole genome shotgun (WGS) entry which is preliminary data.</text>
</comment>
<protein>
    <submittedName>
        <fullName evidence="14">Uncharacterized protein</fullName>
    </submittedName>
</protein>
<evidence type="ECO:0000256" key="11">
    <source>
        <dbReference type="RuleBase" id="RU368082"/>
    </source>
</evidence>
<keyword evidence="7" id="KW-1133">Transmembrane helix</keyword>
<evidence type="ECO:0000256" key="4">
    <source>
        <dbReference type="ARBA" id="ARBA00022692"/>
    </source>
</evidence>
<keyword evidence="4" id="KW-0812">Transmembrane</keyword>
<evidence type="ECO:0000256" key="7">
    <source>
        <dbReference type="ARBA" id="ARBA00022989"/>
    </source>
</evidence>
<evidence type="ECO:0000256" key="1">
    <source>
        <dbReference type="ARBA" id="ARBA00003389"/>
    </source>
</evidence>